<dbReference type="EC" id="4.1.3.38" evidence="1"/>
<name>A0A485BAV5_RAOTE</name>
<evidence type="ECO:0000313" key="2">
    <source>
        <dbReference type="Proteomes" id="UP000332594"/>
    </source>
</evidence>
<organism evidence="1 2">
    <name type="scientific">Raoultella terrigena</name>
    <name type="common">Klebsiella terrigena</name>
    <dbReference type="NCBI Taxonomy" id="577"/>
    <lineage>
        <taxon>Bacteria</taxon>
        <taxon>Pseudomonadati</taxon>
        <taxon>Pseudomonadota</taxon>
        <taxon>Gammaproteobacteria</taxon>
        <taxon>Enterobacterales</taxon>
        <taxon>Enterobacteriaceae</taxon>
        <taxon>Klebsiella/Raoultella group</taxon>
        <taxon>Raoultella</taxon>
    </lineage>
</organism>
<protein>
    <submittedName>
        <fullName evidence="1">Aminodeoxychorismate lyase</fullName>
        <ecNumber evidence="1">4.1.3.38</ecNumber>
    </submittedName>
</protein>
<dbReference type="AlphaFoldDB" id="A0A485BAV5"/>
<dbReference type="Proteomes" id="UP000332594">
    <property type="component" value="Unassembled WGS sequence"/>
</dbReference>
<evidence type="ECO:0000313" key="1">
    <source>
        <dbReference type="EMBL" id="VFS69951.1"/>
    </source>
</evidence>
<dbReference type="Gene3D" id="3.30.470.10">
    <property type="match status" value="1"/>
</dbReference>
<dbReference type="GO" id="GO:0008696">
    <property type="term" value="F:4-amino-4-deoxychorismate lyase activity"/>
    <property type="evidence" value="ECO:0007669"/>
    <property type="project" value="UniProtKB-EC"/>
</dbReference>
<dbReference type="InterPro" id="IPR043131">
    <property type="entry name" value="BCAT-like_N"/>
</dbReference>
<sequence length="52" mass="5618">MFLINGLEQDVLAANDRAIQFGDGCFTTARIVESQVQMLPATFGVCSRPAKS</sequence>
<dbReference type="EMBL" id="CAADJG010000002">
    <property type="protein sequence ID" value="VFS69951.1"/>
    <property type="molecule type" value="Genomic_DNA"/>
</dbReference>
<accession>A0A485BAV5</accession>
<reference evidence="1 2" key="1">
    <citation type="submission" date="2019-03" db="EMBL/GenBank/DDBJ databases">
        <authorList>
            <consortium name="Pathogen Informatics"/>
        </authorList>
    </citation>
    <scope>NUCLEOTIDE SEQUENCE [LARGE SCALE GENOMIC DNA]</scope>
    <source>
        <strain evidence="1 2">NCTC13038</strain>
    </source>
</reference>
<keyword evidence="1" id="KW-0456">Lyase</keyword>
<gene>
    <name evidence="1" type="primary">pabC_1</name>
    <name evidence="1" type="ORF">NCTC13038_01953</name>
</gene>
<proteinExistence type="predicted"/>